<feature type="signal peptide" evidence="1">
    <location>
        <begin position="1"/>
        <end position="22"/>
    </location>
</feature>
<organism evidence="2 3">
    <name type="scientific">Sphingomonas bisphenolicum</name>
    <dbReference type="NCBI Taxonomy" id="296544"/>
    <lineage>
        <taxon>Bacteria</taxon>
        <taxon>Pseudomonadati</taxon>
        <taxon>Pseudomonadota</taxon>
        <taxon>Alphaproteobacteria</taxon>
        <taxon>Sphingomonadales</taxon>
        <taxon>Sphingomonadaceae</taxon>
        <taxon>Sphingomonas</taxon>
    </lineage>
</organism>
<proteinExistence type="predicted"/>
<keyword evidence="3" id="KW-1185">Reference proteome</keyword>
<feature type="chain" id="PRO_5045902535" evidence="1">
    <location>
        <begin position="23"/>
        <end position="180"/>
    </location>
</feature>
<gene>
    <name evidence="2" type="ORF">SBA_ch1_29820</name>
</gene>
<evidence type="ECO:0000313" key="3">
    <source>
        <dbReference type="Proteomes" id="UP001059971"/>
    </source>
</evidence>
<keyword evidence="1" id="KW-0732">Signal</keyword>
<reference evidence="2" key="1">
    <citation type="submission" date="2018-07" db="EMBL/GenBank/DDBJ databases">
        <title>Complete genome sequence of Sphingomonas bisphenolicum strain AO1, a bisphenol A degradative bacterium isolated from Japanese farm field.</title>
        <authorList>
            <person name="Murakami M."/>
            <person name="Koh M."/>
            <person name="Koba S."/>
            <person name="Matsumura Y."/>
        </authorList>
    </citation>
    <scope>NUCLEOTIDE SEQUENCE</scope>
    <source>
        <strain evidence="2">AO1</strain>
    </source>
</reference>
<dbReference type="Proteomes" id="UP001059971">
    <property type="component" value="Chromosome 1"/>
</dbReference>
<evidence type="ECO:0000313" key="2">
    <source>
        <dbReference type="EMBL" id="BBF70782.1"/>
    </source>
</evidence>
<evidence type="ECO:0000256" key="1">
    <source>
        <dbReference type="SAM" id="SignalP"/>
    </source>
</evidence>
<accession>A0ABM7G057</accession>
<dbReference type="EMBL" id="AP018817">
    <property type="protein sequence ID" value="BBF70782.1"/>
    <property type="molecule type" value="Genomic_DNA"/>
</dbReference>
<name>A0ABM7G057_9SPHN</name>
<protein>
    <submittedName>
        <fullName evidence="2">Uncharacterized protein</fullName>
    </submittedName>
</protein>
<sequence>MLRFGLWAVAFSALGAVLPAHAGTDPIVAAPAPAATAVPAGTYVDFEILDPLNSKLSKPGDRFRIRTTVPIALNGAVVVPQGAMGEGEVIHAARARAAGKAGELILAARFIDYQGQRIALRSFRFAQAGESRTDQAIIVGMVAVPVVLFMAGSEVDVPVGVRGQAKLVADIPFVLPSSGN</sequence>